<gene>
    <name evidence="1" type="ORF">HPP92_023655</name>
</gene>
<evidence type="ECO:0000313" key="2">
    <source>
        <dbReference type="Proteomes" id="UP000639772"/>
    </source>
</evidence>
<comment type="caution">
    <text evidence="1">The sequence shown here is derived from an EMBL/GenBank/DDBJ whole genome shotgun (WGS) entry which is preliminary data.</text>
</comment>
<name>A0A835PQQ1_VANPL</name>
<accession>A0A835PQQ1</accession>
<dbReference type="EMBL" id="JADCNM010000013">
    <property type="protein sequence ID" value="KAG0455867.1"/>
    <property type="molecule type" value="Genomic_DNA"/>
</dbReference>
<dbReference type="AlphaFoldDB" id="A0A835PQQ1"/>
<reference evidence="1 2" key="1">
    <citation type="journal article" date="2020" name="Nat. Food">
        <title>A phased Vanilla planifolia genome enables genetic improvement of flavour and production.</title>
        <authorList>
            <person name="Hasing T."/>
            <person name="Tang H."/>
            <person name="Brym M."/>
            <person name="Khazi F."/>
            <person name="Huang T."/>
            <person name="Chambers A.H."/>
        </authorList>
    </citation>
    <scope>NUCLEOTIDE SEQUENCE [LARGE SCALE GENOMIC DNA]</scope>
    <source>
        <tissue evidence="1">Leaf</tissue>
    </source>
</reference>
<dbReference type="Proteomes" id="UP000639772">
    <property type="component" value="Chromosome 13"/>
</dbReference>
<proteinExistence type="predicted"/>
<evidence type="ECO:0000313" key="1">
    <source>
        <dbReference type="EMBL" id="KAG0455867.1"/>
    </source>
</evidence>
<organism evidence="1 2">
    <name type="scientific">Vanilla planifolia</name>
    <name type="common">Vanilla</name>
    <dbReference type="NCBI Taxonomy" id="51239"/>
    <lineage>
        <taxon>Eukaryota</taxon>
        <taxon>Viridiplantae</taxon>
        <taxon>Streptophyta</taxon>
        <taxon>Embryophyta</taxon>
        <taxon>Tracheophyta</taxon>
        <taxon>Spermatophyta</taxon>
        <taxon>Magnoliopsida</taxon>
        <taxon>Liliopsida</taxon>
        <taxon>Asparagales</taxon>
        <taxon>Orchidaceae</taxon>
        <taxon>Vanilloideae</taxon>
        <taxon>Vanilleae</taxon>
        <taxon>Vanilla</taxon>
    </lineage>
</organism>
<protein>
    <submittedName>
        <fullName evidence="1">Uncharacterized protein</fullName>
    </submittedName>
</protein>
<sequence length="104" mass="12244">MASTRAFCIGCFRATAKPSLHRHVLQPRAKAVIFRQRNIYPARYQFQDYLGLYASTKFFRQAFSVRDHEGEGGVKDKAFLLPKNMFIQRWQFAVPWSGNQWQEK</sequence>